<keyword evidence="8" id="KW-1185">Reference proteome</keyword>
<dbReference type="GO" id="GO:0071513">
    <property type="term" value="C:phosphopantothenoylcysteine decarboxylase complex"/>
    <property type="evidence" value="ECO:0007669"/>
    <property type="project" value="TreeGrafter"/>
</dbReference>
<comment type="cofactor">
    <cofactor evidence="3">
        <name>FMN</name>
        <dbReference type="ChEBI" id="CHEBI:58210"/>
    </cofactor>
    <text evidence="3">Binds 1 FMN per subunit.</text>
</comment>
<dbReference type="KEGG" id="ggr:HKW67_05610"/>
<evidence type="ECO:0000256" key="2">
    <source>
        <dbReference type="ARBA" id="ARBA00023239"/>
    </source>
</evidence>
<comment type="pathway">
    <text evidence="3 4">Cofactor biosynthesis; coenzyme A biosynthesis; CoA from (R)-pantothenate: step 2/5.</text>
</comment>
<keyword evidence="3 4" id="KW-0288">FMN</keyword>
<evidence type="ECO:0000256" key="4">
    <source>
        <dbReference type="RuleBase" id="RU364078"/>
    </source>
</evidence>
<dbReference type="GO" id="GO:0015941">
    <property type="term" value="P:pantothenate catabolic process"/>
    <property type="evidence" value="ECO:0007669"/>
    <property type="project" value="InterPro"/>
</dbReference>
<keyword evidence="3" id="KW-0460">Magnesium</keyword>
<dbReference type="AlphaFoldDB" id="A0A6M4IIU8"/>
<protein>
    <recommendedName>
        <fullName evidence="3">Coenzyme A biosynthesis bifunctional protein CoaBC</fullName>
    </recommendedName>
    <alternativeName>
        <fullName evidence="3">DNA/pantothenate metabolism flavoprotein</fullName>
    </alternativeName>
    <alternativeName>
        <fullName evidence="3">Phosphopantothenoylcysteine synthetase/decarboxylase</fullName>
        <shortName evidence="3">PPCS-PPCDC</shortName>
    </alternativeName>
    <domain>
        <recommendedName>
            <fullName evidence="3">Phosphopantothenoylcysteine decarboxylase</fullName>
            <shortName evidence="3">PPC decarboxylase</shortName>
            <shortName evidence="3">PPC-DC</shortName>
            <ecNumber evidence="3">4.1.1.36</ecNumber>
        </recommendedName>
        <alternativeName>
            <fullName evidence="3">CoaC</fullName>
        </alternativeName>
    </domain>
    <domain>
        <recommendedName>
            <fullName evidence="3">Phosphopantothenate--cysteine ligase</fullName>
            <ecNumber evidence="3">6.3.2.5</ecNumber>
        </recommendedName>
        <alternativeName>
            <fullName evidence="3">CoaB</fullName>
        </alternativeName>
        <alternativeName>
            <fullName evidence="3">Phosphopantothenoylcysteine synthetase</fullName>
            <shortName evidence="3">PPC synthetase</shortName>
            <shortName evidence="3">PPC-S</shortName>
        </alternativeName>
    </domain>
</protein>
<sequence length="401" mass="42019">MRPFDRQRILLGVTGGIASYKAAWLARLLTQAGAEVDVVLTRAASEFIGAITFEALTGRPVHTALIAPGHALDHIKLARAAQLVVVAPATADFLARAVGGHADDLLSACLLATSAPALLVPAMNDRMWAHPQVRRNADAAREIGYHVLDPDNGALAVGEGSGPGRMPEPETIVAYCARLLEPPTVLEGRSIVVTAGPTREPLDPVRFLSNRSSGKMGVAIAAAAWRRGADVTLIAGPLDVATPPGLRIITVETTSQMRDAVSQALPGAAALVMAAAPADFTAALPASTKIKKADAGDALALVRTDDILATTRESRPASCVTVGFALETGDARVEARRKLVDKGLDFIVANDALEDGAGFGVDTNRVTIVHADGREEQLPLQSKTQVADQILDRVEVLLHGR</sequence>
<feature type="binding site" evidence="3">
    <location>
        <position position="324"/>
    </location>
    <ligand>
        <name>CTP</name>
        <dbReference type="ChEBI" id="CHEBI:37563"/>
    </ligand>
</feature>
<keyword evidence="2 3" id="KW-0456">Lyase</keyword>
<evidence type="ECO:0000256" key="1">
    <source>
        <dbReference type="ARBA" id="ARBA00022793"/>
    </source>
</evidence>
<feature type="binding site" evidence="3">
    <location>
        <position position="342"/>
    </location>
    <ligand>
        <name>CTP</name>
        <dbReference type="ChEBI" id="CHEBI:37563"/>
    </ligand>
</feature>
<name>A0A6M4IIU8_9BACT</name>
<dbReference type="NCBIfam" id="TIGR00521">
    <property type="entry name" value="coaBC_dfp"/>
    <property type="match status" value="1"/>
</dbReference>
<dbReference type="Proteomes" id="UP000500938">
    <property type="component" value="Chromosome"/>
</dbReference>
<comment type="function">
    <text evidence="4">Catalyzes two steps in the biosynthesis of coenzyme A. In the first step cysteine is conjugated to 4'-phosphopantothenate to form 4-phosphopantothenoylcysteine, in the latter compound is decarboxylated to form 4'-phosphopantotheine.</text>
</comment>
<organism evidence="7 8">
    <name type="scientific">Gemmatimonas groenlandica</name>
    <dbReference type="NCBI Taxonomy" id="2732249"/>
    <lineage>
        <taxon>Bacteria</taxon>
        <taxon>Pseudomonadati</taxon>
        <taxon>Gemmatimonadota</taxon>
        <taxon>Gemmatimonadia</taxon>
        <taxon>Gemmatimonadales</taxon>
        <taxon>Gemmatimonadaceae</taxon>
        <taxon>Gemmatimonas</taxon>
    </lineage>
</organism>
<dbReference type="InterPro" id="IPR036551">
    <property type="entry name" value="Flavin_trans-like"/>
</dbReference>
<evidence type="ECO:0000313" key="7">
    <source>
        <dbReference type="EMBL" id="QJR35024.1"/>
    </source>
</evidence>
<evidence type="ECO:0000313" key="8">
    <source>
        <dbReference type="Proteomes" id="UP000500938"/>
    </source>
</evidence>
<dbReference type="EMBL" id="CP053085">
    <property type="protein sequence ID" value="QJR35024.1"/>
    <property type="molecule type" value="Genomic_DNA"/>
</dbReference>
<dbReference type="InterPro" id="IPR035929">
    <property type="entry name" value="CoaB-like_sf"/>
</dbReference>
<dbReference type="RefSeq" id="WP_171224452.1">
    <property type="nucleotide sequence ID" value="NZ_CP053085.1"/>
</dbReference>
<feature type="region of interest" description="Phosphopantothenoylcysteine decarboxylase" evidence="3">
    <location>
        <begin position="1"/>
        <end position="190"/>
    </location>
</feature>
<dbReference type="UniPathway" id="UPA00241">
    <property type="reaction ID" value="UER00353"/>
</dbReference>
<dbReference type="PANTHER" id="PTHR14359:SF6">
    <property type="entry name" value="PHOSPHOPANTOTHENOYLCYSTEINE DECARBOXYLASE"/>
    <property type="match status" value="1"/>
</dbReference>
<dbReference type="Pfam" id="PF02441">
    <property type="entry name" value="Flavoprotein"/>
    <property type="match status" value="1"/>
</dbReference>
<dbReference type="Gene3D" id="3.40.50.10300">
    <property type="entry name" value="CoaB-like"/>
    <property type="match status" value="1"/>
</dbReference>
<dbReference type="GO" id="GO:0046872">
    <property type="term" value="F:metal ion binding"/>
    <property type="evidence" value="ECO:0007669"/>
    <property type="project" value="UniProtKB-KW"/>
</dbReference>
<comment type="caution">
    <text evidence="3">Lacks conserved residue(s) required for the propagation of feature annotation.</text>
</comment>
<evidence type="ECO:0000259" key="6">
    <source>
        <dbReference type="Pfam" id="PF04127"/>
    </source>
</evidence>
<keyword evidence="3" id="KW-0479">Metal-binding</keyword>
<dbReference type="EC" id="6.3.2.5" evidence="3"/>
<dbReference type="SUPFAM" id="SSF102645">
    <property type="entry name" value="CoaB-like"/>
    <property type="match status" value="1"/>
</dbReference>
<evidence type="ECO:0000256" key="3">
    <source>
        <dbReference type="HAMAP-Rule" id="MF_02225"/>
    </source>
</evidence>
<feature type="binding site" evidence="3">
    <location>
        <position position="289"/>
    </location>
    <ligand>
        <name>CTP</name>
        <dbReference type="ChEBI" id="CHEBI:37563"/>
    </ligand>
</feature>
<keyword evidence="3 4" id="KW-0436">Ligase</keyword>
<proteinExistence type="inferred from homology"/>
<comment type="catalytic activity">
    <reaction evidence="3 4">
        <text>N-[(R)-4-phosphopantothenoyl]-L-cysteine + H(+) = (R)-4'-phosphopantetheine + CO2</text>
        <dbReference type="Rhea" id="RHEA:16793"/>
        <dbReference type="ChEBI" id="CHEBI:15378"/>
        <dbReference type="ChEBI" id="CHEBI:16526"/>
        <dbReference type="ChEBI" id="CHEBI:59458"/>
        <dbReference type="ChEBI" id="CHEBI:61723"/>
        <dbReference type="EC" id="4.1.1.36"/>
    </reaction>
</comment>
<keyword evidence="3" id="KW-0511">Multifunctional enzyme</keyword>
<comment type="catalytic activity">
    <reaction evidence="3 4">
        <text>(R)-4'-phosphopantothenate + L-cysteine + CTP = N-[(R)-4-phosphopantothenoyl]-L-cysteine + CMP + diphosphate + H(+)</text>
        <dbReference type="Rhea" id="RHEA:19397"/>
        <dbReference type="ChEBI" id="CHEBI:10986"/>
        <dbReference type="ChEBI" id="CHEBI:15378"/>
        <dbReference type="ChEBI" id="CHEBI:33019"/>
        <dbReference type="ChEBI" id="CHEBI:35235"/>
        <dbReference type="ChEBI" id="CHEBI:37563"/>
        <dbReference type="ChEBI" id="CHEBI:59458"/>
        <dbReference type="ChEBI" id="CHEBI:60377"/>
        <dbReference type="EC" id="6.3.2.5"/>
    </reaction>
</comment>
<comment type="pathway">
    <text evidence="3 4">Cofactor biosynthesis; coenzyme A biosynthesis; CoA from (R)-pantothenate: step 3/5.</text>
</comment>
<dbReference type="GO" id="GO:0004632">
    <property type="term" value="F:phosphopantothenate--cysteine ligase activity"/>
    <property type="evidence" value="ECO:0007669"/>
    <property type="project" value="UniProtKB-UniRule"/>
</dbReference>
<keyword evidence="3 4" id="KW-0285">Flavoprotein</keyword>
<dbReference type="InterPro" id="IPR005252">
    <property type="entry name" value="CoaBC"/>
</dbReference>
<dbReference type="GO" id="GO:0004633">
    <property type="term" value="F:phosphopantothenoylcysteine decarboxylase activity"/>
    <property type="evidence" value="ECO:0007669"/>
    <property type="project" value="UniProtKB-UniRule"/>
</dbReference>
<feature type="domain" description="Flavoprotein" evidence="5">
    <location>
        <begin position="8"/>
        <end position="178"/>
    </location>
</feature>
<comment type="cofactor">
    <cofactor evidence="3">
        <name>Mg(2+)</name>
        <dbReference type="ChEBI" id="CHEBI:18420"/>
    </cofactor>
</comment>
<dbReference type="InterPro" id="IPR003382">
    <property type="entry name" value="Flavoprotein"/>
</dbReference>
<feature type="binding site" evidence="3">
    <location>
        <position position="279"/>
    </location>
    <ligand>
        <name>CTP</name>
        <dbReference type="ChEBI" id="CHEBI:37563"/>
    </ligand>
</feature>
<comment type="function">
    <text evidence="3">Catalyzes two sequential steps in the biosynthesis of coenzyme A. In the first step cysteine is conjugated to 4'-phosphopantothenate to form 4-phosphopantothenoylcysteine. In the second step the latter compound is decarboxylated to form 4'-phosphopantotheine.</text>
</comment>
<comment type="similarity">
    <text evidence="3 4">In the N-terminal section; belongs to the HFCD (homo-oligomeric flavin containing Cys decarboxylase) superfamily.</text>
</comment>
<dbReference type="GO" id="GO:0015937">
    <property type="term" value="P:coenzyme A biosynthetic process"/>
    <property type="evidence" value="ECO:0007669"/>
    <property type="project" value="UniProtKB-UniRule"/>
</dbReference>
<evidence type="ECO:0000259" key="5">
    <source>
        <dbReference type="Pfam" id="PF02441"/>
    </source>
</evidence>
<dbReference type="InterPro" id="IPR007085">
    <property type="entry name" value="DNA/pantothenate-metab_flavo_C"/>
</dbReference>
<dbReference type="PANTHER" id="PTHR14359">
    <property type="entry name" value="HOMO-OLIGOMERIC FLAVIN CONTAINING CYS DECARBOXYLASE FAMILY"/>
    <property type="match status" value="1"/>
</dbReference>
<dbReference type="Pfam" id="PF04127">
    <property type="entry name" value="DFP"/>
    <property type="match status" value="1"/>
</dbReference>
<dbReference type="GO" id="GO:0010181">
    <property type="term" value="F:FMN binding"/>
    <property type="evidence" value="ECO:0007669"/>
    <property type="project" value="UniProtKB-UniRule"/>
</dbReference>
<dbReference type="HAMAP" id="MF_02225">
    <property type="entry name" value="CoaBC"/>
    <property type="match status" value="1"/>
</dbReference>
<keyword evidence="1 3" id="KW-0210">Decarboxylase</keyword>
<dbReference type="EC" id="4.1.1.36" evidence="3"/>
<feature type="domain" description="DNA/pantothenate metabolism flavoprotein C-terminal" evidence="6">
    <location>
        <begin position="186"/>
        <end position="395"/>
    </location>
</feature>
<feature type="binding site" evidence="3">
    <location>
        <position position="338"/>
    </location>
    <ligand>
        <name>CTP</name>
        <dbReference type="ChEBI" id="CHEBI:37563"/>
    </ligand>
</feature>
<reference evidence="7 8" key="1">
    <citation type="submission" date="2020-05" db="EMBL/GenBank/DDBJ databases">
        <title>Complete genome sequence of Gemmatimonas greenlandica TET16.</title>
        <authorList>
            <person name="Zeng Y."/>
        </authorList>
    </citation>
    <scope>NUCLEOTIDE SEQUENCE [LARGE SCALE GENOMIC DNA]</scope>
    <source>
        <strain evidence="7 8">TET16</strain>
    </source>
</reference>
<dbReference type="Gene3D" id="3.40.50.1950">
    <property type="entry name" value="Flavin prenyltransferase-like"/>
    <property type="match status" value="1"/>
</dbReference>
<comment type="similarity">
    <text evidence="3 4">In the C-terminal section; belongs to the PPC synthetase family.</text>
</comment>
<accession>A0A6M4IIU8</accession>
<feature type="region of interest" description="Phosphopantothenate--cysteine ligase" evidence="3">
    <location>
        <begin position="191"/>
        <end position="401"/>
    </location>
</feature>
<dbReference type="SUPFAM" id="SSF52507">
    <property type="entry name" value="Homo-oligomeric flavin-containing Cys decarboxylases, HFCD"/>
    <property type="match status" value="1"/>
</dbReference>
<gene>
    <name evidence="3 7" type="primary">coaBC</name>
    <name evidence="7" type="ORF">HKW67_05610</name>
</gene>